<feature type="repeat" description="ANK" evidence="2">
    <location>
        <begin position="1135"/>
        <end position="1167"/>
    </location>
</feature>
<feature type="repeat" description="ANK" evidence="2">
    <location>
        <begin position="1219"/>
        <end position="1251"/>
    </location>
</feature>
<dbReference type="InterPro" id="IPR056884">
    <property type="entry name" value="NPHP3-like_N"/>
</dbReference>
<gene>
    <name evidence="5" type="ORF">PENSTE_c010G00550</name>
</gene>
<sequence>MSDPGIYTVGWICAIPAEYVAAQEFLDEEHDGPAYLPPPVRNDYALGKMGKHNVVIATLPMGEYGNVSAARVAEEMRFGFPNIRIGLMVGIGGGVPTRHDIRLGDVVVSTPSNGLGGVLQYDFGMTTQGKGFQRTSFLDQPPTALRTAVTGIQAQYERKGHCLEDTVNGVLVGNRRLRSRYKRPIPSSDRLYRSEHTGDDPAYLIQREERGDEDDDPMIHYGLIASGSQLMEDALLRDELANEFDVLCFEMEAAGLMNNFPCLVIRGICNYCDSHESKEWQGYAAMIAAAYAKDLLSRMTPYQVEAEKKLSEIQTTANEILEETKSISVGVKELCESQEDRDIRSIAEWLTPISYTDHQNDLVSNWQKDTGKWLLESKEFLNWLKQPDEYPIIFCPGIPGAGKTTITSIVISSLQDHFSQRHAEEVAIAYIFCNHRQQEIQNPSALMASLLKQLTKGKHAEPVKKLFKVHHLNQSYPLYEHLLETLSVVSSSYSRVIIIIDALDEFHALAGREIFLSELFALTEKTDMAISLFATSRYDEHIQSFFKESLHRPIHADEGDVRKFLDHKLSRFYPWVSENKSLREEIKTRISQSTDGMFLLAQLYIDALASMTTIKGIRSILVDLERISQASKNGEERNERTLDHAYEVAMRRIESQPQNFIDLAKRVLCWIVTAKQPLTPNLLQHATAVEIKSRTFDEENQADIGLLISVCAGLVVIDKERNVVRLVHYTTQEYFERNWEKMFPGSHLYVAKACMSYLSLECFDTGECSTKEALEERFSKFPLYQYSGRHWGSHAKDATMDGDQDVLDLLRDDVRLQAFTQAIMHAQAKNYTATTTGMNALHVAAFFGLHESLSVLLYGSIEINSTDNVCGRTPLIWGAADEVRVVKILLENGADIELTDCDGSTALLIATAKMERGPIARLLIDKGANVNATNQLNHTPLSSAIEEARDEEMARLLVEAGAAYGNHIRRYYRSALDAAVTFGMEGLVRLLLEKGHDLISKNAFAVTPLFSAIEYGHKSIVRLLLQSGVDVNASTHSGYTALFHAIRFEDENVLKLLLLHGGNIHVDWGGSSLLDFAIWCKHMNAAKLLLASGLDFDEVGPRTFKFLFIAVEDEREEDLEMLRHERLLWNLRAEDGQSILSIAAEKGFKTAIQLLLDAGTDIETRTTYEWTWYKCPGGGFSMRSSYDQTALSLSARNGYENIVKMLLERGANIESRNSYGCTPLSLAVLNGHQSVMHLLLEAGADIESRTELDQTPLSLAAKVPFEGVTRMLIDKGARIEARDSQGLTPLIVAARDGNRAVVELLLQHGARIEAEGKLKETALLLAIAGQHEDTVRLLVRNRANMKKEGIRE</sequence>
<dbReference type="PROSITE" id="PS50297">
    <property type="entry name" value="ANK_REP_REGION"/>
    <property type="match status" value="6"/>
</dbReference>
<evidence type="ECO:0000259" key="3">
    <source>
        <dbReference type="Pfam" id="PF22939"/>
    </source>
</evidence>
<feature type="repeat" description="ANK" evidence="2">
    <location>
        <begin position="1285"/>
        <end position="1317"/>
    </location>
</feature>
<dbReference type="PROSITE" id="PS50088">
    <property type="entry name" value="ANK_REPEAT"/>
    <property type="match status" value="8"/>
</dbReference>
<dbReference type="Pfam" id="PF24883">
    <property type="entry name" value="NPHP3_N"/>
    <property type="match status" value="1"/>
</dbReference>
<dbReference type="SUPFAM" id="SSF48403">
    <property type="entry name" value="Ankyrin repeat"/>
    <property type="match status" value="2"/>
</dbReference>
<organism evidence="5 6">
    <name type="scientific">Penicillium steckii</name>
    <dbReference type="NCBI Taxonomy" id="303698"/>
    <lineage>
        <taxon>Eukaryota</taxon>
        <taxon>Fungi</taxon>
        <taxon>Dikarya</taxon>
        <taxon>Ascomycota</taxon>
        <taxon>Pezizomycotina</taxon>
        <taxon>Eurotiomycetes</taxon>
        <taxon>Eurotiomycetidae</taxon>
        <taxon>Eurotiales</taxon>
        <taxon>Aspergillaceae</taxon>
        <taxon>Penicillium</taxon>
    </lineage>
</organism>
<dbReference type="InterPro" id="IPR053137">
    <property type="entry name" value="NLR-like"/>
</dbReference>
<dbReference type="Gene3D" id="3.40.50.1580">
    <property type="entry name" value="Nucleoside phosphorylase domain"/>
    <property type="match status" value="1"/>
</dbReference>
<dbReference type="OrthoDB" id="195446at2759"/>
<feature type="repeat" description="ANK" evidence="2">
    <location>
        <begin position="1004"/>
        <end position="1036"/>
    </location>
</feature>
<dbReference type="InterPro" id="IPR002110">
    <property type="entry name" value="Ankyrin_rpt"/>
</dbReference>
<dbReference type="Proteomes" id="UP000191285">
    <property type="component" value="Unassembled WGS sequence"/>
</dbReference>
<feature type="repeat" description="ANK" evidence="2">
    <location>
        <begin position="1186"/>
        <end position="1218"/>
    </location>
</feature>
<keyword evidence="6" id="KW-1185">Reference proteome</keyword>
<keyword evidence="2" id="KW-0040">ANK repeat</keyword>
<dbReference type="InterPro" id="IPR027417">
    <property type="entry name" value="P-loop_NTPase"/>
</dbReference>
<feature type="domain" description="GPI inositol-deacylase winged helix" evidence="3">
    <location>
        <begin position="659"/>
        <end position="735"/>
    </location>
</feature>
<comment type="caution">
    <text evidence="5">The sequence shown here is derived from an EMBL/GenBank/DDBJ whole genome shotgun (WGS) entry which is preliminary data.</text>
</comment>
<dbReference type="Gene3D" id="1.25.40.20">
    <property type="entry name" value="Ankyrin repeat-containing domain"/>
    <property type="match status" value="4"/>
</dbReference>
<feature type="repeat" description="ANK" evidence="2">
    <location>
        <begin position="902"/>
        <end position="935"/>
    </location>
</feature>
<dbReference type="Pfam" id="PF12796">
    <property type="entry name" value="Ank_2"/>
    <property type="match status" value="4"/>
</dbReference>
<dbReference type="GO" id="GO:0003824">
    <property type="term" value="F:catalytic activity"/>
    <property type="evidence" value="ECO:0007669"/>
    <property type="project" value="InterPro"/>
</dbReference>
<dbReference type="EMBL" id="MLKD01000010">
    <property type="protein sequence ID" value="OQE22315.1"/>
    <property type="molecule type" value="Genomic_DNA"/>
</dbReference>
<name>A0A1V6T7J4_9EURO</name>
<protein>
    <submittedName>
        <fullName evidence="5">Uncharacterized protein</fullName>
    </submittedName>
</protein>
<dbReference type="PANTHER" id="PTHR46082">
    <property type="entry name" value="ATP/GTP-BINDING PROTEIN-RELATED"/>
    <property type="match status" value="1"/>
</dbReference>
<dbReference type="STRING" id="303698.A0A1V6T7J4"/>
<evidence type="ECO:0000313" key="6">
    <source>
        <dbReference type="Proteomes" id="UP000191285"/>
    </source>
</evidence>
<dbReference type="Pfam" id="PF22939">
    <property type="entry name" value="WHD_GPIID"/>
    <property type="match status" value="1"/>
</dbReference>
<feature type="repeat" description="ANK" evidence="2">
    <location>
        <begin position="836"/>
        <end position="868"/>
    </location>
</feature>
<dbReference type="SMART" id="SM00248">
    <property type="entry name" value="ANK"/>
    <property type="match status" value="14"/>
</dbReference>
<evidence type="ECO:0000256" key="1">
    <source>
        <dbReference type="ARBA" id="ARBA00022737"/>
    </source>
</evidence>
<feature type="repeat" description="ANK" evidence="2">
    <location>
        <begin position="1252"/>
        <end position="1284"/>
    </location>
</feature>
<evidence type="ECO:0000256" key="2">
    <source>
        <dbReference type="PROSITE-ProRule" id="PRU00023"/>
    </source>
</evidence>
<evidence type="ECO:0000313" key="5">
    <source>
        <dbReference type="EMBL" id="OQE22315.1"/>
    </source>
</evidence>
<reference evidence="6" key="1">
    <citation type="journal article" date="2017" name="Nat. Microbiol.">
        <title>Global analysis of biosynthetic gene clusters reveals vast potential of secondary metabolite production in Penicillium species.</title>
        <authorList>
            <person name="Nielsen J.C."/>
            <person name="Grijseels S."/>
            <person name="Prigent S."/>
            <person name="Ji B."/>
            <person name="Dainat J."/>
            <person name="Nielsen K.F."/>
            <person name="Frisvad J.C."/>
            <person name="Workman M."/>
            <person name="Nielsen J."/>
        </authorList>
    </citation>
    <scope>NUCLEOTIDE SEQUENCE [LARGE SCALE GENOMIC DNA]</scope>
    <source>
        <strain evidence="6">IBT 24891</strain>
    </source>
</reference>
<dbReference type="PANTHER" id="PTHR46082:SF11">
    <property type="entry name" value="AAA+ ATPASE DOMAIN-CONTAINING PROTEIN-RELATED"/>
    <property type="match status" value="1"/>
</dbReference>
<dbReference type="InterPro" id="IPR054471">
    <property type="entry name" value="GPIID_WHD"/>
</dbReference>
<dbReference type="PRINTS" id="PR01415">
    <property type="entry name" value="ANKYRIN"/>
</dbReference>
<dbReference type="SUPFAM" id="SSF53167">
    <property type="entry name" value="Purine and uridine phosphorylases"/>
    <property type="match status" value="1"/>
</dbReference>
<dbReference type="InterPro" id="IPR036770">
    <property type="entry name" value="Ankyrin_rpt-contain_sf"/>
</dbReference>
<keyword evidence="1" id="KW-0677">Repeat</keyword>
<dbReference type="InterPro" id="IPR035994">
    <property type="entry name" value="Nucleoside_phosphorylase_sf"/>
</dbReference>
<dbReference type="Gene3D" id="3.40.50.300">
    <property type="entry name" value="P-loop containing nucleotide triphosphate hydrolases"/>
    <property type="match status" value="1"/>
</dbReference>
<proteinExistence type="predicted"/>
<dbReference type="SUPFAM" id="SSF52540">
    <property type="entry name" value="P-loop containing nucleoside triphosphate hydrolases"/>
    <property type="match status" value="1"/>
</dbReference>
<feature type="domain" description="Nephrocystin 3-like N-terminal" evidence="4">
    <location>
        <begin position="369"/>
        <end position="537"/>
    </location>
</feature>
<dbReference type="GO" id="GO:0009116">
    <property type="term" value="P:nucleoside metabolic process"/>
    <property type="evidence" value="ECO:0007669"/>
    <property type="project" value="InterPro"/>
</dbReference>
<evidence type="ECO:0000259" key="4">
    <source>
        <dbReference type="Pfam" id="PF24883"/>
    </source>
</evidence>
<accession>A0A1V6T7J4</accession>